<evidence type="ECO:0000256" key="6">
    <source>
        <dbReference type="ARBA" id="ARBA00022840"/>
    </source>
</evidence>
<dbReference type="EMBL" id="JACMSC010000012">
    <property type="protein sequence ID" value="KAG6498408.1"/>
    <property type="molecule type" value="Genomic_DNA"/>
</dbReference>
<feature type="transmembrane region" description="Helical" evidence="10">
    <location>
        <begin position="596"/>
        <end position="619"/>
    </location>
</feature>
<organism evidence="12 13">
    <name type="scientific">Zingiber officinale</name>
    <name type="common">Ginger</name>
    <name type="synonym">Amomum zingiber</name>
    <dbReference type="NCBI Taxonomy" id="94328"/>
    <lineage>
        <taxon>Eukaryota</taxon>
        <taxon>Viridiplantae</taxon>
        <taxon>Streptophyta</taxon>
        <taxon>Embryophyta</taxon>
        <taxon>Tracheophyta</taxon>
        <taxon>Spermatophyta</taxon>
        <taxon>Magnoliopsida</taxon>
        <taxon>Liliopsida</taxon>
        <taxon>Zingiberales</taxon>
        <taxon>Zingiberaceae</taxon>
        <taxon>Zingiber</taxon>
    </lineage>
</organism>
<dbReference type="PANTHER" id="PTHR48041:SF22">
    <property type="entry name" value="ABC TRANSPORTER G FAMILY MEMBER 9"/>
    <property type="match status" value="1"/>
</dbReference>
<dbReference type="PANTHER" id="PTHR48041">
    <property type="entry name" value="ABC TRANSPORTER G FAMILY MEMBER 28"/>
    <property type="match status" value="1"/>
</dbReference>
<dbReference type="InterPro" id="IPR043926">
    <property type="entry name" value="ABCG_dom"/>
</dbReference>
<dbReference type="FunFam" id="3.40.50.300:FF:000337">
    <property type="entry name" value="ABC transporter G family member 22"/>
    <property type="match status" value="1"/>
</dbReference>
<dbReference type="Proteomes" id="UP000734854">
    <property type="component" value="Unassembled WGS sequence"/>
</dbReference>
<name>A0A8J5G008_ZINOF</name>
<dbReference type="InterPro" id="IPR017871">
    <property type="entry name" value="ABC_transporter-like_CS"/>
</dbReference>
<feature type="transmembrane region" description="Helical" evidence="10">
    <location>
        <begin position="667"/>
        <end position="689"/>
    </location>
</feature>
<dbReference type="PROSITE" id="PS00211">
    <property type="entry name" value="ABC_TRANSPORTER_1"/>
    <property type="match status" value="1"/>
</dbReference>
<gene>
    <name evidence="12" type="ORF">ZIOFF_046321</name>
</gene>
<dbReference type="Pfam" id="PF19055">
    <property type="entry name" value="ABC2_membrane_7"/>
    <property type="match status" value="1"/>
</dbReference>
<evidence type="ECO:0000256" key="1">
    <source>
        <dbReference type="ARBA" id="ARBA00004141"/>
    </source>
</evidence>
<dbReference type="InterPro" id="IPR013525">
    <property type="entry name" value="ABC2_TM"/>
</dbReference>
<evidence type="ECO:0000313" key="13">
    <source>
        <dbReference type="Proteomes" id="UP000734854"/>
    </source>
</evidence>
<dbReference type="GO" id="GO:0005886">
    <property type="term" value="C:plasma membrane"/>
    <property type="evidence" value="ECO:0007669"/>
    <property type="project" value="TreeGrafter"/>
</dbReference>
<keyword evidence="13" id="KW-1185">Reference proteome</keyword>
<keyword evidence="5" id="KW-0547">Nucleotide-binding</keyword>
<evidence type="ECO:0000256" key="4">
    <source>
        <dbReference type="ARBA" id="ARBA00022692"/>
    </source>
</evidence>
<evidence type="ECO:0000256" key="9">
    <source>
        <dbReference type="SAM" id="MobiDB-lite"/>
    </source>
</evidence>
<dbReference type="InterPro" id="IPR003439">
    <property type="entry name" value="ABC_transporter-like_ATP-bd"/>
</dbReference>
<dbReference type="GO" id="GO:0005524">
    <property type="term" value="F:ATP binding"/>
    <property type="evidence" value="ECO:0007669"/>
    <property type="project" value="UniProtKB-KW"/>
</dbReference>
<proteinExistence type="inferred from homology"/>
<evidence type="ECO:0000256" key="7">
    <source>
        <dbReference type="ARBA" id="ARBA00022989"/>
    </source>
</evidence>
<dbReference type="GO" id="GO:0016887">
    <property type="term" value="F:ATP hydrolysis activity"/>
    <property type="evidence" value="ECO:0007669"/>
    <property type="project" value="InterPro"/>
</dbReference>
<dbReference type="SUPFAM" id="SSF52540">
    <property type="entry name" value="P-loop containing nucleoside triphosphate hydrolases"/>
    <property type="match status" value="1"/>
</dbReference>
<comment type="similarity">
    <text evidence="2">Belongs to the ABC transporter superfamily. ABCG family. Eye pigment precursor importer (TC 3.A.1.204) subfamily.</text>
</comment>
<evidence type="ECO:0000259" key="11">
    <source>
        <dbReference type="PROSITE" id="PS50893"/>
    </source>
</evidence>
<dbReference type="GO" id="GO:0140359">
    <property type="term" value="F:ABC-type transporter activity"/>
    <property type="evidence" value="ECO:0007669"/>
    <property type="project" value="InterPro"/>
</dbReference>
<keyword evidence="8 10" id="KW-0472">Membrane</keyword>
<dbReference type="Gene3D" id="3.40.50.300">
    <property type="entry name" value="P-loop containing nucleotide triphosphate hydrolases"/>
    <property type="match status" value="1"/>
</dbReference>
<dbReference type="InterPro" id="IPR050352">
    <property type="entry name" value="ABCG_transporters"/>
</dbReference>
<evidence type="ECO:0000256" key="5">
    <source>
        <dbReference type="ARBA" id="ARBA00022741"/>
    </source>
</evidence>
<dbReference type="Pfam" id="PF01061">
    <property type="entry name" value="ABC2_membrane"/>
    <property type="match status" value="1"/>
</dbReference>
<keyword evidence="6" id="KW-0067">ATP-binding</keyword>
<dbReference type="PROSITE" id="PS50893">
    <property type="entry name" value="ABC_TRANSPORTER_2"/>
    <property type="match status" value="1"/>
</dbReference>
<keyword evidence="3" id="KW-0813">Transport</keyword>
<feature type="region of interest" description="Disordered" evidence="9">
    <location>
        <begin position="25"/>
        <end position="72"/>
    </location>
</feature>
<reference evidence="12 13" key="1">
    <citation type="submission" date="2020-08" db="EMBL/GenBank/DDBJ databases">
        <title>Plant Genome Project.</title>
        <authorList>
            <person name="Zhang R.-G."/>
        </authorList>
    </citation>
    <scope>NUCLEOTIDE SEQUENCE [LARGE SCALE GENOMIC DNA]</scope>
    <source>
        <tissue evidence="12">Rhizome</tissue>
    </source>
</reference>
<feature type="domain" description="ABC transporter" evidence="11">
    <location>
        <begin position="111"/>
        <end position="355"/>
    </location>
</feature>
<evidence type="ECO:0000256" key="2">
    <source>
        <dbReference type="ARBA" id="ARBA00005814"/>
    </source>
</evidence>
<dbReference type="SMART" id="SM00382">
    <property type="entry name" value="AAA"/>
    <property type="match status" value="1"/>
</dbReference>
<evidence type="ECO:0000256" key="3">
    <source>
        <dbReference type="ARBA" id="ARBA00022448"/>
    </source>
</evidence>
<dbReference type="InterPro" id="IPR003593">
    <property type="entry name" value="AAA+_ATPase"/>
</dbReference>
<feature type="transmembrane region" description="Helical" evidence="10">
    <location>
        <begin position="560"/>
        <end position="584"/>
    </location>
</feature>
<accession>A0A8J5G008</accession>
<evidence type="ECO:0000256" key="10">
    <source>
        <dbReference type="SAM" id="Phobius"/>
    </source>
</evidence>
<dbReference type="AlphaFoldDB" id="A0A8J5G008"/>
<dbReference type="Pfam" id="PF00005">
    <property type="entry name" value="ABC_tran"/>
    <property type="match status" value="1"/>
</dbReference>
<protein>
    <recommendedName>
        <fullName evidence="11">ABC transporter domain-containing protein</fullName>
    </recommendedName>
</protein>
<feature type="transmembrane region" description="Helical" evidence="10">
    <location>
        <begin position="450"/>
        <end position="470"/>
    </location>
</feature>
<feature type="transmembrane region" description="Helical" evidence="10">
    <location>
        <begin position="523"/>
        <end position="548"/>
    </location>
</feature>
<dbReference type="InterPro" id="IPR027417">
    <property type="entry name" value="P-loop_NTPase"/>
</dbReference>
<comment type="subcellular location">
    <subcellularLocation>
        <location evidence="1">Membrane</location>
        <topology evidence="1">Multi-pass membrane protein</topology>
    </subcellularLocation>
</comment>
<keyword evidence="4 10" id="KW-0812">Transmembrane</keyword>
<comment type="caution">
    <text evidence="12">The sequence shown here is derived from an EMBL/GenBank/DDBJ whole genome shotgun (WGS) entry which is preliminary data.</text>
</comment>
<evidence type="ECO:0000256" key="8">
    <source>
        <dbReference type="ARBA" id="ARBA00023136"/>
    </source>
</evidence>
<keyword evidence="7 10" id="KW-1133">Transmembrane helix</keyword>
<evidence type="ECO:0000313" key="12">
    <source>
        <dbReference type="EMBL" id="KAG6498408.1"/>
    </source>
</evidence>
<feature type="transmembrane region" description="Helical" evidence="10">
    <location>
        <begin position="482"/>
        <end position="502"/>
    </location>
</feature>
<sequence>MGAVGPKLTWWPETALREYMPLNNARPSSSAFSSHPRVQRLPQARPPPCSATGSSFPKSLFTPGEGGGEKLKGEKKAEEYLGIETMAVEMANQSGDAANSIFSGVKLPVTLSWQDVVYKVKVKRGEKVILKGVSGCVQPGELLAMLGPSGSGKTTLLTLLGGRVAPTSRLTGSITYNGRPFSSPLKRTLGFVTQDDVLYAHLTVMETLYYTALLRLPSTLSRKEKAAQAEAVLDQLGLTVCRNNMIGSVLVRGISGGERKRVSIGQEMLINPSLLLLDEPTSGLDSTIAARIVSLLWKLTQTGGRTVAMTIHQPSSRLFYMFHKVLLLSDGNPVYFGKGSDALDYFNRIDYTPEIAMNPSDFLLDLANGVSANEETLEEKAATKQVLVEAYRVHLHPLVSEELTTLSKQFKEQGSELSTKKMKQEWSTSWWEQFEILLRRSLKERRHEAFSPRHLIQIFVVAIIVGILWFKSSDKVTDQVGLLYFVNSFWGMYPAFEGIYTFPMERTILTKERSSGMYRLSSYFMALTAGDLPMELILPTCFVLIIYWMCGLKSEAGNFFILLSSILVTVLVAQGVGLAIGAVLMDLKKASTLCSIFMLIFMLAGGFFVQNMPSFISWVKYISFNFYSFRLQLLSQYSPHETYDCGQETRCLVDDIPSVKVVGLRDAWLAVIVMFALLVFYRLVAYVALMRIGPGKK</sequence>